<dbReference type="PANTHER" id="PTHR11439">
    <property type="entry name" value="GAG-POL-RELATED RETROTRANSPOSON"/>
    <property type="match status" value="1"/>
</dbReference>
<dbReference type="PANTHER" id="PTHR11439:SF500">
    <property type="entry name" value="RNA-DIRECTED DNA POLYMERASE"/>
    <property type="match status" value="1"/>
</dbReference>
<feature type="compositionally biased region" description="Low complexity" evidence="1">
    <location>
        <begin position="292"/>
        <end position="333"/>
    </location>
</feature>
<protein>
    <submittedName>
        <fullName evidence="3">Retrovirus-related Pol polyprotein from transposon RE1</fullName>
    </submittedName>
</protein>
<sequence>MDVKTMFLNGELKDEIYMDQPEGCVVPSEEQKVVCETKKFLGSKFNMKDFGKTEVILGIRITRTPDKLKLSQEHYVENILRKFKHFDCKPMSTLYDPNSKLKKNKEHSVAQIEKIELVHPGPNQNHWVAIHRVFKYLRGTIDYAQVISIKLDGTNFLVWSAQLIPFFRSYGLMGIVDDSNPRLPQYSSDELCNQGVLNSAYVVWQYKDQTVLGWIVLSLFPSIVSTIYGLAACLEGLQFAFCCTFHFLNFSHQEKTSVSSTRLHKFHNHTIQPETGSYALYSHKNSSKPGARSNNINRSRSSGTSKFPGSVSSSSPFRQPLPHLPFSSSPPVSHDSRSRSPCQICKRENHQALDCYNRMDYAFQGRHLSTELAAMVAEANTTYLNQHQWYADSGANIHVTSDAANLAISQPYEGTNTVGVGLIISHTGNATIKTPSSTLALNDVVYCLQASAHLLSINKFCKDNNVLFELTGSNFSVKDLKTRDTLMTGPSDRGLYLINLQQLSSSKFHAFSMTVEVKASIVTCIVPSIGNSLPFIPSPSSRIFPSSFPSYLVSPSHTTPIIPTDHDFSIPLDTPSDINSLVSSSPSNILEPASSAPTSSAPSYHPRSYAQDATIPEWNLAMEQEFQALLKNETWTLCPRPPDKNVVMSKWVFKSKHRPDGSIERLKSRLVAVSYLQHSGIDFFDTFNPVIKPSTVHMVDPSLFTYHCDSNHAFLIVYIDDILMTSNVRSFIDELISNLQLDFAMKDLGQLSYFLDRVNLIGICPYRAPCVSGTKLSKFDGDPRLDLSEYRHTIGALQYITLTRLDIAYFVNQLCQHKQAPTIAHWIAAKHVLRYLKNTLDFGLFYKLGFFAINAYCDSDWASDPDDRRSTCGYGMFVGPNLISWEAEADQIGRQKMTWVDDLG</sequence>
<comment type="caution">
    <text evidence="3">The sequence shown here is derived from an EMBL/GenBank/DDBJ whole genome shotgun (WGS) entry which is preliminary data.</text>
</comment>
<dbReference type="Pfam" id="PF07727">
    <property type="entry name" value="RVT_2"/>
    <property type="match status" value="2"/>
</dbReference>
<evidence type="ECO:0000256" key="1">
    <source>
        <dbReference type="SAM" id="MobiDB-lite"/>
    </source>
</evidence>
<evidence type="ECO:0000259" key="2">
    <source>
        <dbReference type="Pfam" id="PF07727"/>
    </source>
</evidence>
<dbReference type="InterPro" id="IPR013103">
    <property type="entry name" value="RVT_2"/>
</dbReference>
<accession>A0A438CGS7</accession>
<evidence type="ECO:0000313" key="3">
    <source>
        <dbReference type="EMBL" id="RVW22420.1"/>
    </source>
</evidence>
<reference evidence="3 4" key="1">
    <citation type="journal article" date="2018" name="PLoS Genet.">
        <title>Population sequencing reveals clonal diversity and ancestral inbreeding in the grapevine cultivar Chardonnay.</title>
        <authorList>
            <person name="Roach M.J."/>
            <person name="Johnson D.L."/>
            <person name="Bohlmann J."/>
            <person name="van Vuuren H.J."/>
            <person name="Jones S.J."/>
            <person name="Pretorius I.S."/>
            <person name="Schmidt S.A."/>
            <person name="Borneman A.R."/>
        </authorList>
    </citation>
    <scope>NUCLEOTIDE SEQUENCE [LARGE SCALE GENOMIC DNA]</scope>
    <source>
        <strain evidence="4">cv. Chardonnay</strain>
        <tissue evidence="3">Leaf</tissue>
    </source>
</reference>
<feature type="region of interest" description="Disordered" evidence="1">
    <location>
        <begin position="282"/>
        <end position="340"/>
    </location>
</feature>
<dbReference type="SUPFAM" id="SSF56672">
    <property type="entry name" value="DNA/RNA polymerases"/>
    <property type="match status" value="1"/>
</dbReference>
<feature type="domain" description="Reverse transcriptase Ty1/copia-type" evidence="2">
    <location>
        <begin position="26"/>
        <end position="93"/>
    </location>
</feature>
<evidence type="ECO:0000313" key="4">
    <source>
        <dbReference type="Proteomes" id="UP000288805"/>
    </source>
</evidence>
<organism evidence="3 4">
    <name type="scientific">Vitis vinifera</name>
    <name type="common">Grape</name>
    <dbReference type="NCBI Taxonomy" id="29760"/>
    <lineage>
        <taxon>Eukaryota</taxon>
        <taxon>Viridiplantae</taxon>
        <taxon>Streptophyta</taxon>
        <taxon>Embryophyta</taxon>
        <taxon>Tracheophyta</taxon>
        <taxon>Spermatophyta</taxon>
        <taxon>Magnoliopsida</taxon>
        <taxon>eudicotyledons</taxon>
        <taxon>Gunneridae</taxon>
        <taxon>Pentapetalae</taxon>
        <taxon>rosids</taxon>
        <taxon>Vitales</taxon>
        <taxon>Vitaceae</taxon>
        <taxon>Viteae</taxon>
        <taxon>Vitis</taxon>
    </lineage>
</organism>
<name>A0A438CGS7_VITVI</name>
<dbReference type="EMBL" id="QGNW01002235">
    <property type="protein sequence ID" value="RVW22420.1"/>
    <property type="molecule type" value="Genomic_DNA"/>
</dbReference>
<gene>
    <name evidence="3" type="primary">RE1_3318</name>
    <name evidence="3" type="ORF">CK203_111192</name>
</gene>
<dbReference type="InterPro" id="IPR043502">
    <property type="entry name" value="DNA/RNA_pol_sf"/>
</dbReference>
<proteinExistence type="predicted"/>
<dbReference type="Proteomes" id="UP000288805">
    <property type="component" value="Unassembled WGS sequence"/>
</dbReference>
<dbReference type="AlphaFoldDB" id="A0A438CGS7"/>
<feature type="domain" description="Reverse transcriptase Ty1/copia-type" evidence="2">
    <location>
        <begin position="632"/>
        <end position="698"/>
    </location>
</feature>